<accession>A0A9D4JIW7</accession>
<dbReference type="EMBL" id="JAIWYP010000006">
    <property type="protein sequence ID" value="KAH3811879.1"/>
    <property type="molecule type" value="Genomic_DNA"/>
</dbReference>
<keyword evidence="2" id="KW-1185">Reference proteome</keyword>
<comment type="caution">
    <text evidence="1">The sequence shown here is derived from an EMBL/GenBank/DDBJ whole genome shotgun (WGS) entry which is preliminary data.</text>
</comment>
<evidence type="ECO:0000313" key="2">
    <source>
        <dbReference type="Proteomes" id="UP000828390"/>
    </source>
</evidence>
<reference evidence="1" key="1">
    <citation type="journal article" date="2019" name="bioRxiv">
        <title>The Genome of the Zebra Mussel, Dreissena polymorpha: A Resource for Invasive Species Research.</title>
        <authorList>
            <person name="McCartney M.A."/>
            <person name="Auch B."/>
            <person name="Kono T."/>
            <person name="Mallez S."/>
            <person name="Zhang Y."/>
            <person name="Obille A."/>
            <person name="Becker A."/>
            <person name="Abrahante J.E."/>
            <person name="Garbe J."/>
            <person name="Badalamenti J.P."/>
            <person name="Herman A."/>
            <person name="Mangelson H."/>
            <person name="Liachko I."/>
            <person name="Sullivan S."/>
            <person name="Sone E.D."/>
            <person name="Koren S."/>
            <person name="Silverstein K.A.T."/>
            <person name="Beckman K.B."/>
            <person name="Gohl D.M."/>
        </authorList>
    </citation>
    <scope>NUCLEOTIDE SEQUENCE</scope>
    <source>
        <strain evidence="1">Duluth1</strain>
        <tissue evidence="1">Whole animal</tissue>
    </source>
</reference>
<name>A0A9D4JIW7_DREPO</name>
<proteinExistence type="predicted"/>
<organism evidence="1 2">
    <name type="scientific">Dreissena polymorpha</name>
    <name type="common">Zebra mussel</name>
    <name type="synonym">Mytilus polymorpha</name>
    <dbReference type="NCBI Taxonomy" id="45954"/>
    <lineage>
        <taxon>Eukaryota</taxon>
        <taxon>Metazoa</taxon>
        <taxon>Spiralia</taxon>
        <taxon>Lophotrochozoa</taxon>
        <taxon>Mollusca</taxon>
        <taxon>Bivalvia</taxon>
        <taxon>Autobranchia</taxon>
        <taxon>Heteroconchia</taxon>
        <taxon>Euheterodonta</taxon>
        <taxon>Imparidentia</taxon>
        <taxon>Neoheterodontei</taxon>
        <taxon>Myida</taxon>
        <taxon>Dreissenoidea</taxon>
        <taxon>Dreissenidae</taxon>
        <taxon>Dreissena</taxon>
    </lineage>
</organism>
<dbReference type="Proteomes" id="UP000828390">
    <property type="component" value="Unassembled WGS sequence"/>
</dbReference>
<reference evidence="1" key="2">
    <citation type="submission" date="2020-11" db="EMBL/GenBank/DDBJ databases">
        <authorList>
            <person name="McCartney M.A."/>
            <person name="Auch B."/>
            <person name="Kono T."/>
            <person name="Mallez S."/>
            <person name="Becker A."/>
            <person name="Gohl D.M."/>
            <person name="Silverstein K.A.T."/>
            <person name="Koren S."/>
            <person name="Bechman K.B."/>
            <person name="Herman A."/>
            <person name="Abrahante J.E."/>
            <person name="Garbe J."/>
        </authorList>
    </citation>
    <scope>NUCLEOTIDE SEQUENCE</scope>
    <source>
        <strain evidence="1">Duluth1</strain>
        <tissue evidence="1">Whole animal</tissue>
    </source>
</reference>
<dbReference type="AlphaFoldDB" id="A0A9D4JIW7"/>
<sequence length="52" mass="6262">MGRIFYAREDSDEPDRFNCTREDSIIPETIQLYQRRLKCTKEDSIIPEKIQL</sequence>
<gene>
    <name evidence="1" type="ORF">DPMN_140296</name>
</gene>
<protein>
    <submittedName>
        <fullName evidence="1">Uncharacterized protein</fullName>
    </submittedName>
</protein>
<evidence type="ECO:0000313" key="1">
    <source>
        <dbReference type="EMBL" id="KAH3811879.1"/>
    </source>
</evidence>